<evidence type="ECO:0000256" key="1">
    <source>
        <dbReference type="SAM" id="Phobius"/>
    </source>
</evidence>
<feature type="transmembrane region" description="Helical" evidence="1">
    <location>
        <begin position="6"/>
        <end position="31"/>
    </location>
</feature>
<feature type="transmembrane region" description="Helical" evidence="1">
    <location>
        <begin position="84"/>
        <end position="105"/>
    </location>
</feature>
<keyword evidence="3" id="KW-1185">Reference proteome</keyword>
<accession>A0A927R8P3</accession>
<reference evidence="2" key="1">
    <citation type="submission" date="2020-10" db="EMBL/GenBank/DDBJ databases">
        <title>Sequencing the genomes of 1000 actinobacteria strains.</title>
        <authorList>
            <person name="Klenk H.-P."/>
        </authorList>
    </citation>
    <scope>NUCLEOTIDE SEQUENCE</scope>
    <source>
        <strain evidence="2">DSM 46832</strain>
    </source>
</reference>
<keyword evidence="1" id="KW-0812">Transmembrane</keyword>
<keyword evidence="1" id="KW-0472">Membrane</keyword>
<dbReference type="RefSeq" id="WP_192769867.1">
    <property type="nucleotide sequence ID" value="NZ_JADBEB010000001.1"/>
</dbReference>
<organism evidence="2 3">
    <name type="scientific">Plantactinospora soyae</name>
    <dbReference type="NCBI Taxonomy" id="1544732"/>
    <lineage>
        <taxon>Bacteria</taxon>
        <taxon>Bacillati</taxon>
        <taxon>Actinomycetota</taxon>
        <taxon>Actinomycetes</taxon>
        <taxon>Micromonosporales</taxon>
        <taxon>Micromonosporaceae</taxon>
        <taxon>Plantactinospora</taxon>
    </lineage>
</organism>
<evidence type="ECO:0000313" key="2">
    <source>
        <dbReference type="EMBL" id="MBE1490619.1"/>
    </source>
</evidence>
<dbReference type="InterPro" id="IPR013901">
    <property type="entry name" value="Anthrone_oxy"/>
</dbReference>
<dbReference type="AlphaFoldDB" id="A0A927R8P3"/>
<gene>
    <name evidence="2" type="ORF">H4W31_006257</name>
</gene>
<sequence length="166" mass="17991">MELVGTLSLIAATLGTGLMAGLFTSFAYAVMPALRRADDRTLVITMQQINRVIINGWFLSSFLGAPALAIVAVATHWNGDLRRALPWIVAGFLLYLVMFGITMGLNVPLNNQLEAAGDPDRHTDLATVRERFESRWITYNLARAVASTAAFGCLLWALVLHGTATG</sequence>
<dbReference type="Pfam" id="PF08592">
    <property type="entry name" value="Anthrone_oxy"/>
    <property type="match status" value="1"/>
</dbReference>
<dbReference type="EMBL" id="JADBEB010000001">
    <property type="protein sequence ID" value="MBE1490619.1"/>
    <property type="molecule type" value="Genomic_DNA"/>
</dbReference>
<dbReference type="Proteomes" id="UP000649753">
    <property type="component" value="Unassembled WGS sequence"/>
</dbReference>
<feature type="transmembrane region" description="Helical" evidence="1">
    <location>
        <begin position="141"/>
        <end position="160"/>
    </location>
</feature>
<proteinExistence type="predicted"/>
<name>A0A927R8P3_9ACTN</name>
<evidence type="ECO:0000313" key="3">
    <source>
        <dbReference type="Proteomes" id="UP000649753"/>
    </source>
</evidence>
<feature type="transmembrane region" description="Helical" evidence="1">
    <location>
        <begin position="52"/>
        <end position="72"/>
    </location>
</feature>
<protein>
    <submittedName>
        <fullName evidence="2">Membrane protein</fullName>
    </submittedName>
</protein>
<comment type="caution">
    <text evidence="2">The sequence shown here is derived from an EMBL/GenBank/DDBJ whole genome shotgun (WGS) entry which is preliminary data.</text>
</comment>
<keyword evidence="1" id="KW-1133">Transmembrane helix</keyword>